<dbReference type="Proteomes" id="UP000324222">
    <property type="component" value="Unassembled WGS sequence"/>
</dbReference>
<proteinExistence type="predicted"/>
<dbReference type="AlphaFoldDB" id="A0A5B7J9Q7"/>
<name>A0A5B7J9Q7_PORTR</name>
<protein>
    <submittedName>
        <fullName evidence="1">Uncharacterized protein</fullName>
    </submittedName>
</protein>
<gene>
    <name evidence="1" type="ORF">E2C01_088046</name>
</gene>
<keyword evidence="2" id="KW-1185">Reference proteome</keyword>
<evidence type="ECO:0000313" key="2">
    <source>
        <dbReference type="Proteomes" id="UP000324222"/>
    </source>
</evidence>
<reference evidence="1 2" key="1">
    <citation type="submission" date="2019-05" db="EMBL/GenBank/DDBJ databases">
        <title>Another draft genome of Portunus trituberculatus and its Hox gene families provides insights of decapod evolution.</title>
        <authorList>
            <person name="Jeong J.-H."/>
            <person name="Song I."/>
            <person name="Kim S."/>
            <person name="Choi T."/>
            <person name="Kim D."/>
            <person name="Ryu S."/>
            <person name="Kim W."/>
        </authorList>
    </citation>
    <scope>NUCLEOTIDE SEQUENCE [LARGE SCALE GENOMIC DNA]</scope>
    <source>
        <tissue evidence="1">Muscle</tissue>
    </source>
</reference>
<evidence type="ECO:0000313" key="1">
    <source>
        <dbReference type="EMBL" id="MPC92932.1"/>
    </source>
</evidence>
<dbReference type="EMBL" id="VSRR010093028">
    <property type="protein sequence ID" value="MPC92932.1"/>
    <property type="molecule type" value="Genomic_DNA"/>
</dbReference>
<accession>A0A5B7J9Q7</accession>
<sequence>MGRDQVGAPPVVAVSVVVRFRRVACKGGSAARTIVHSNSLSLHHHYTKHCPLGVKALFLYLLHSAKIYNWQTHQHNAEPSQPRRQDTLLS</sequence>
<organism evidence="1 2">
    <name type="scientific">Portunus trituberculatus</name>
    <name type="common">Swimming crab</name>
    <name type="synonym">Neptunus trituberculatus</name>
    <dbReference type="NCBI Taxonomy" id="210409"/>
    <lineage>
        <taxon>Eukaryota</taxon>
        <taxon>Metazoa</taxon>
        <taxon>Ecdysozoa</taxon>
        <taxon>Arthropoda</taxon>
        <taxon>Crustacea</taxon>
        <taxon>Multicrustacea</taxon>
        <taxon>Malacostraca</taxon>
        <taxon>Eumalacostraca</taxon>
        <taxon>Eucarida</taxon>
        <taxon>Decapoda</taxon>
        <taxon>Pleocyemata</taxon>
        <taxon>Brachyura</taxon>
        <taxon>Eubrachyura</taxon>
        <taxon>Portunoidea</taxon>
        <taxon>Portunidae</taxon>
        <taxon>Portuninae</taxon>
        <taxon>Portunus</taxon>
    </lineage>
</organism>
<comment type="caution">
    <text evidence="1">The sequence shown here is derived from an EMBL/GenBank/DDBJ whole genome shotgun (WGS) entry which is preliminary data.</text>
</comment>